<gene>
    <name evidence="2" type="ORF">ID47_04905</name>
</gene>
<dbReference type="HOGENOM" id="CLU_2841647_0_0_5"/>
<dbReference type="AlphaFoldDB" id="A0A077AZT0"/>
<dbReference type="InterPro" id="IPR025188">
    <property type="entry name" value="DUF4113"/>
</dbReference>
<proteinExistence type="predicted"/>
<organism evidence="2 3">
    <name type="scientific">Candidatus Odyssella acanthamoebae</name>
    <dbReference type="NCBI Taxonomy" id="91604"/>
    <lineage>
        <taxon>Bacteria</taxon>
        <taxon>Pseudomonadati</taxon>
        <taxon>Pseudomonadota</taxon>
        <taxon>Alphaproteobacteria</taxon>
        <taxon>Holosporales</taxon>
        <taxon>Candidatus Paracaedibacteraceae</taxon>
        <taxon>Candidatus Odyssella</taxon>
    </lineage>
</organism>
<keyword evidence="3" id="KW-1185">Reference proteome</keyword>
<protein>
    <recommendedName>
        <fullName evidence="1">DUF4113 domain-containing protein</fullName>
    </recommendedName>
</protein>
<evidence type="ECO:0000313" key="2">
    <source>
        <dbReference type="EMBL" id="AIK96225.1"/>
    </source>
</evidence>
<dbReference type="Proteomes" id="UP000028926">
    <property type="component" value="Chromosome"/>
</dbReference>
<reference evidence="2 3" key="1">
    <citation type="submission" date="2014-07" db="EMBL/GenBank/DDBJ databases">
        <title>Comparative genomic insights into amoeba endosymbionts belonging to the families of Holosporaceae and Candidatus Midichloriaceae within Rickettsiales.</title>
        <authorList>
            <person name="Wang Z."/>
            <person name="Wu M."/>
        </authorList>
    </citation>
    <scope>NUCLEOTIDE SEQUENCE [LARGE SCALE GENOMIC DNA]</scope>
    <source>
        <strain evidence="2">PRA3</strain>
    </source>
</reference>
<evidence type="ECO:0000313" key="3">
    <source>
        <dbReference type="Proteomes" id="UP000028926"/>
    </source>
</evidence>
<dbReference type="EMBL" id="CP008941">
    <property type="protein sequence ID" value="AIK96225.1"/>
    <property type="molecule type" value="Genomic_DNA"/>
</dbReference>
<accession>A0A077AZT0</accession>
<feature type="domain" description="DUF4113" evidence="1">
    <location>
        <begin position="25"/>
        <end position="65"/>
    </location>
</feature>
<name>A0A077AZT0_9PROT</name>
<dbReference type="Pfam" id="PF13438">
    <property type="entry name" value="DUF4113"/>
    <property type="match status" value="1"/>
</dbReference>
<dbReference type="OrthoDB" id="9808813at2"/>
<dbReference type="KEGG" id="paca:ID47_04905"/>
<sequence>MPITQTQLSLFDKPEVDTHKTQQISLALDKVNKRYDRRTVHMAACGPRLSWKDRKTKKSPSYTTC</sequence>
<evidence type="ECO:0000259" key="1">
    <source>
        <dbReference type="Pfam" id="PF13438"/>
    </source>
</evidence>
<dbReference type="RefSeq" id="WP_038464405.1">
    <property type="nucleotide sequence ID" value="NZ_CP008941.1"/>
</dbReference>